<evidence type="ECO:0008006" key="4">
    <source>
        <dbReference type="Google" id="ProtNLM"/>
    </source>
</evidence>
<name>A0A533IAE0_PARDE</name>
<organism evidence="2 3">
    <name type="scientific">Paracoccus denitrificans</name>
    <dbReference type="NCBI Taxonomy" id="266"/>
    <lineage>
        <taxon>Bacteria</taxon>
        <taxon>Pseudomonadati</taxon>
        <taxon>Pseudomonadota</taxon>
        <taxon>Alphaproteobacteria</taxon>
        <taxon>Rhodobacterales</taxon>
        <taxon>Paracoccaceae</taxon>
        <taxon>Paracoccus</taxon>
    </lineage>
</organism>
<evidence type="ECO:0000313" key="3">
    <source>
        <dbReference type="Proteomes" id="UP000315344"/>
    </source>
</evidence>
<accession>A0A533IAE0</accession>
<sequence length="398" mass="43438">MSGDRFIFLPAVSLAILAASCCAAQAQAPAYCAPGGQVEYPLDDSLRAQAHRIRDAARLVSFSEAPAIPGDLPPDELAADELAAARQLQDDMLKWQQQDRAAAQQRAQALVAELDAMPATRRDALLLTAIDAVSTGENALQQIVLLTQPDLIRLYQQALQRNGLQAQADLISEGIAVFGTVDSPYDRYPMLVDDATGQVRDTRIDAALRDLNDRWNGIADKIPATAMQILRSDAAETERMLQGVSKDRMLRYLAISMRICADDWRADPQEAPTGDAGQIRRDLAMLSAFSIRAGNGGVGYYLLESEAGADLPELVQAFKRNDMSRHGSEFGAVLAQFGEPYPHDLAARQDQVEAMTFDLPRALGQLDQYIWDNEIKAAIERLAMTGDVMPDLEQAAPD</sequence>
<evidence type="ECO:0000256" key="1">
    <source>
        <dbReference type="SAM" id="SignalP"/>
    </source>
</evidence>
<protein>
    <recommendedName>
        <fullName evidence="4">DUF4375 domain-containing protein</fullName>
    </recommendedName>
</protein>
<gene>
    <name evidence="2" type="ORF">DI616_00395</name>
</gene>
<evidence type="ECO:0000313" key="2">
    <source>
        <dbReference type="EMBL" id="TKW68499.1"/>
    </source>
</evidence>
<dbReference type="Proteomes" id="UP000315344">
    <property type="component" value="Unassembled WGS sequence"/>
</dbReference>
<keyword evidence="1" id="KW-0732">Signal</keyword>
<dbReference type="EMBL" id="VAFL01000001">
    <property type="protein sequence ID" value="TKW68499.1"/>
    <property type="molecule type" value="Genomic_DNA"/>
</dbReference>
<proteinExistence type="predicted"/>
<feature type="signal peptide" evidence="1">
    <location>
        <begin position="1"/>
        <end position="26"/>
    </location>
</feature>
<feature type="chain" id="PRO_5021826751" description="DUF4375 domain-containing protein" evidence="1">
    <location>
        <begin position="27"/>
        <end position="398"/>
    </location>
</feature>
<comment type="caution">
    <text evidence="2">The sequence shown here is derived from an EMBL/GenBank/DDBJ whole genome shotgun (WGS) entry which is preliminary data.</text>
</comment>
<dbReference type="AlphaFoldDB" id="A0A533IAE0"/>
<dbReference type="PROSITE" id="PS51257">
    <property type="entry name" value="PROKAR_LIPOPROTEIN"/>
    <property type="match status" value="1"/>
</dbReference>
<reference evidence="2 3" key="1">
    <citation type="journal article" date="2017" name="Nat. Commun.">
        <title>In situ click chemistry generation of cyclooxygenase-2 inhibitors.</title>
        <authorList>
            <person name="Bhardwaj A."/>
            <person name="Kaur J."/>
            <person name="Wuest M."/>
            <person name="Wuest F."/>
        </authorList>
    </citation>
    <scope>NUCLEOTIDE SEQUENCE [LARGE SCALE GENOMIC DNA]</scope>
    <source>
        <strain evidence="2">S2_012_000_R3_94</strain>
    </source>
</reference>